<dbReference type="RefSeq" id="WP_046886814.1">
    <property type="nucleotide sequence ID" value="NZ_CP071383.1"/>
</dbReference>
<evidence type="ECO:0000259" key="3">
    <source>
        <dbReference type="Pfam" id="PF18729"/>
    </source>
</evidence>
<feature type="compositionally biased region" description="Basic and acidic residues" evidence="1">
    <location>
        <begin position="317"/>
        <end position="331"/>
    </location>
</feature>
<protein>
    <recommendedName>
        <fullName evidence="3">STY4199-like HEPN domain-containing protein</fullName>
    </recommendedName>
</protein>
<evidence type="ECO:0000256" key="2">
    <source>
        <dbReference type="SAM" id="Phobius"/>
    </source>
</evidence>
<sequence>MTLSKTHHVREQFEHCLGIIRQASVEILLLLKVHVSEGKDPRWFLEQLDNARLGLGGWAAVAKRLHLNDAEMSNFTLQLRLLQQRVPQYESGQDVSDNQLIAATRFVTALEHVRQQQPLLTYSTELAPADEAQQLQAQKQVRAVEMMLKALVLKAWPDPTRLNNHLKTLFSADQVRRWLRQGERNDVLSGMKFSELALMVVDKKEFSRYYAALFSDQHHLTLLVEPRKTLQTFLDDIRQIRNTLLAGEALTPAQIVLMDSYYDQIASPVQRAFEQGRTRVNPAALLAVETNDLHRFWEHAQQKNKAAGGDSDEIGENIDKPQRRAERTPEQRDQLISGLLWGAVGVMVLAMLAGGVWLFVGDSQPRAAEVVVQTQQPEDMRDTPSSRDTLTRMGITWDENNFRSAIDRNDARVVQLFLKGGMDWKVSWTEQAHSAGNVAVLEMLMRYRLQMTEQKPCRRFITTLSHAMSSGEKLTSTRKTWLQAFCTVPAVVARQRYEVEQATRRAQAQPDASSKKWQGIQTEIYEVIR</sequence>
<dbReference type="Pfam" id="PF18729">
    <property type="entry name" value="HEPN_STY4199"/>
    <property type="match status" value="1"/>
</dbReference>
<proteinExistence type="predicted"/>
<evidence type="ECO:0000313" key="4">
    <source>
        <dbReference type="EMBL" id="QWW81643.1"/>
    </source>
</evidence>
<evidence type="ECO:0000256" key="1">
    <source>
        <dbReference type="SAM" id="MobiDB-lite"/>
    </source>
</evidence>
<evidence type="ECO:0000313" key="5">
    <source>
        <dbReference type="Proteomes" id="UP000683497"/>
    </source>
</evidence>
<keyword evidence="2" id="KW-1133">Transmembrane helix</keyword>
<gene>
    <name evidence="4" type="ORF">KQ929_00625</name>
</gene>
<keyword evidence="2" id="KW-0812">Transmembrane</keyword>
<feature type="transmembrane region" description="Helical" evidence="2">
    <location>
        <begin position="339"/>
        <end position="360"/>
    </location>
</feature>
<reference evidence="4 5" key="1">
    <citation type="submission" date="2021-06" db="EMBL/GenBank/DDBJ databases">
        <title>Leclercia pneumoniae sp. nov.</title>
        <authorList>
            <person name="Hoenemann M."/>
            <person name="Viehweger A."/>
            <person name="Dietze N."/>
        </authorList>
    </citation>
    <scope>NUCLEOTIDE SEQUENCE [LARGE SCALE GENOMIC DNA]</scope>
    <source>
        <strain evidence="5">49125</strain>
    </source>
</reference>
<dbReference type="Proteomes" id="UP000683497">
    <property type="component" value="Chromosome"/>
</dbReference>
<name>A0ABX8K0K4_9ENTR</name>
<keyword evidence="5" id="KW-1185">Reference proteome</keyword>
<keyword evidence="2" id="KW-0472">Membrane</keyword>
<organism evidence="4 5">
    <name type="scientific">Leclercia pneumoniae</name>
    <dbReference type="NCBI Taxonomy" id="2815358"/>
    <lineage>
        <taxon>Bacteria</taxon>
        <taxon>Pseudomonadati</taxon>
        <taxon>Pseudomonadota</taxon>
        <taxon>Gammaproteobacteria</taxon>
        <taxon>Enterobacterales</taxon>
        <taxon>Enterobacteriaceae</taxon>
        <taxon>Leclercia</taxon>
    </lineage>
</organism>
<dbReference type="EMBL" id="CP076838">
    <property type="protein sequence ID" value="QWW81643.1"/>
    <property type="molecule type" value="Genomic_DNA"/>
</dbReference>
<accession>A0ABX8K0K4</accession>
<feature type="domain" description="STY4199-like HEPN" evidence="3">
    <location>
        <begin position="1"/>
        <end position="282"/>
    </location>
</feature>
<feature type="region of interest" description="Disordered" evidence="1">
    <location>
        <begin position="301"/>
        <end position="331"/>
    </location>
</feature>
<dbReference type="InterPro" id="IPR040816">
    <property type="entry name" value="STY4199_HEPN_dom"/>
</dbReference>